<accession>X1UBE9</accession>
<name>X1UBE9_9ZZZZ</name>
<proteinExistence type="predicted"/>
<evidence type="ECO:0000313" key="1">
    <source>
        <dbReference type="EMBL" id="GAJ00912.1"/>
    </source>
</evidence>
<dbReference type="EMBL" id="BARW01017299">
    <property type="protein sequence ID" value="GAJ00912.1"/>
    <property type="molecule type" value="Genomic_DNA"/>
</dbReference>
<reference evidence="1" key="1">
    <citation type="journal article" date="2014" name="Front. Microbiol.">
        <title>High frequency of phylogenetically diverse reductive dehalogenase-homologous genes in deep subseafloor sedimentary metagenomes.</title>
        <authorList>
            <person name="Kawai M."/>
            <person name="Futagami T."/>
            <person name="Toyoda A."/>
            <person name="Takaki Y."/>
            <person name="Nishi S."/>
            <person name="Hori S."/>
            <person name="Arai W."/>
            <person name="Tsubouchi T."/>
            <person name="Morono Y."/>
            <person name="Uchiyama I."/>
            <person name="Ito T."/>
            <person name="Fujiyama A."/>
            <person name="Inagaki F."/>
            <person name="Takami H."/>
        </authorList>
    </citation>
    <scope>NUCLEOTIDE SEQUENCE</scope>
    <source>
        <strain evidence="1">Expedition CK06-06</strain>
    </source>
</reference>
<comment type="caution">
    <text evidence="1">The sequence shown here is derived from an EMBL/GenBank/DDBJ whole genome shotgun (WGS) entry which is preliminary data.</text>
</comment>
<organism evidence="1">
    <name type="scientific">marine sediment metagenome</name>
    <dbReference type="NCBI Taxonomy" id="412755"/>
    <lineage>
        <taxon>unclassified sequences</taxon>
        <taxon>metagenomes</taxon>
        <taxon>ecological metagenomes</taxon>
    </lineage>
</organism>
<dbReference type="AlphaFoldDB" id="X1UBE9"/>
<protein>
    <submittedName>
        <fullName evidence="1">Uncharacterized protein</fullName>
    </submittedName>
</protein>
<sequence length="70" mass="8281">MKGEADMIDQVIKFSNGMVMCFDEKGEQVAEYQGRYEKVKDKILAEASQSTRFFRAVWRESIDEIPREEW</sequence>
<gene>
    <name evidence="1" type="ORF">S12H4_29921</name>
</gene>